<sequence>MPVLNQGKKKIPLQKLAVVRLSMADGQVIYSDEQAYIGVQGNKTFLAKEFKNQVNDTLKYDGNTLINPNQCVCARPMMKLVDMNPGDDNNA</sequence>
<evidence type="ECO:0000313" key="1">
    <source>
        <dbReference type="EMBL" id="PWT47058.1"/>
    </source>
</evidence>
<reference evidence="1 2" key="1">
    <citation type="journal article" date="2018" name="Front. Microbiol.">
        <title>Comparative Genomics of the Herbivore Gut Symbiont Lactobacillus reuteri Reveals Genetic Diversity and Lifestyle Adaptation.</title>
        <authorList>
            <person name="Zhao J."/>
        </authorList>
    </citation>
    <scope>NUCLEOTIDE SEQUENCE [LARGE SCALE GENOMIC DNA]</scope>
    <source>
        <strain evidence="1 2">LR12</strain>
    </source>
</reference>
<dbReference type="RefSeq" id="WP_109897369.1">
    <property type="nucleotide sequence ID" value="NZ_JAJAOX010000338.1"/>
</dbReference>
<gene>
    <name evidence="1" type="ORF">DKZ23_05125</name>
</gene>
<proteinExistence type="predicted"/>
<evidence type="ECO:0000313" key="2">
    <source>
        <dbReference type="Proteomes" id="UP000245866"/>
    </source>
</evidence>
<protein>
    <submittedName>
        <fullName evidence="1">Uncharacterized protein</fullName>
    </submittedName>
</protein>
<dbReference type="EMBL" id="QGHS01000050">
    <property type="protein sequence ID" value="PWT47058.1"/>
    <property type="molecule type" value="Genomic_DNA"/>
</dbReference>
<organism evidence="1 2">
    <name type="scientific">Limosilactobacillus reuteri</name>
    <name type="common">Lactobacillus reuteri</name>
    <dbReference type="NCBI Taxonomy" id="1598"/>
    <lineage>
        <taxon>Bacteria</taxon>
        <taxon>Bacillati</taxon>
        <taxon>Bacillota</taxon>
        <taxon>Bacilli</taxon>
        <taxon>Lactobacillales</taxon>
        <taxon>Lactobacillaceae</taxon>
        <taxon>Limosilactobacillus</taxon>
    </lineage>
</organism>
<name>A0A317GHR8_LIMRT</name>
<comment type="caution">
    <text evidence="1">The sequence shown here is derived from an EMBL/GenBank/DDBJ whole genome shotgun (WGS) entry which is preliminary data.</text>
</comment>
<dbReference type="AlphaFoldDB" id="A0A317GHR8"/>
<accession>A0A317GHR8</accession>
<dbReference type="Proteomes" id="UP000245866">
    <property type="component" value="Unassembled WGS sequence"/>
</dbReference>